<name>A0A0R2GTV4_9LACO</name>
<sequence length="70" mass="7291">MWQEMRTTGVTVTTLMPGPIETGFAAAGHLMATKLFAPGTGADPAVIAKAGYAGMLQGKLNVVAGLPWWM</sequence>
<keyword evidence="2" id="KW-1185">Reference proteome</keyword>
<dbReference type="EMBL" id="JQBA01000016">
    <property type="protein sequence ID" value="KRN44338.1"/>
    <property type="molecule type" value="Genomic_DNA"/>
</dbReference>
<dbReference type="RefSeq" id="WP_202813435.1">
    <property type="nucleotide sequence ID" value="NZ_JQBA01000016.1"/>
</dbReference>
<organism evidence="1 2">
    <name type="scientific">Limosilactobacillus ingluviei</name>
    <dbReference type="NCBI Taxonomy" id="148604"/>
    <lineage>
        <taxon>Bacteria</taxon>
        <taxon>Bacillati</taxon>
        <taxon>Bacillota</taxon>
        <taxon>Bacilli</taxon>
        <taxon>Lactobacillales</taxon>
        <taxon>Lactobacillaceae</taxon>
        <taxon>Limosilactobacillus</taxon>
    </lineage>
</organism>
<protein>
    <submittedName>
        <fullName evidence="1">Uncharacterized protein</fullName>
    </submittedName>
</protein>
<dbReference type="Proteomes" id="UP000051639">
    <property type="component" value="Unassembled WGS sequence"/>
</dbReference>
<accession>A0A0R2GTV4</accession>
<dbReference type="AlphaFoldDB" id="A0A0R2GTV4"/>
<comment type="caution">
    <text evidence="1">The sequence shown here is derived from an EMBL/GenBank/DDBJ whole genome shotgun (WGS) entry which is preliminary data.</text>
</comment>
<dbReference type="SUPFAM" id="SSF51735">
    <property type="entry name" value="NAD(P)-binding Rossmann-fold domains"/>
    <property type="match status" value="1"/>
</dbReference>
<reference evidence="1 2" key="1">
    <citation type="journal article" date="2015" name="Genome Announc.">
        <title>Expanding the biotechnology potential of lactobacilli through comparative genomics of 213 strains and associated genera.</title>
        <authorList>
            <person name="Sun Z."/>
            <person name="Harris H.M."/>
            <person name="McCann A."/>
            <person name="Guo C."/>
            <person name="Argimon S."/>
            <person name="Zhang W."/>
            <person name="Yang X."/>
            <person name="Jeffery I.B."/>
            <person name="Cooney J.C."/>
            <person name="Kagawa T.F."/>
            <person name="Liu W."/>
            <person name="Song Y."/>
            <person name="Salvetti E."/>
            <person name="Wrobel A."/>
            <person name="Rasinkangas P."/>
            <person name="Parkhill J."/>
            <person name="Rea M.C."/>
            <person name="O'Sullivan O."/>
            <person name="Ritari J."/>
            <person name="Douillard F.P."/>
            <person name="Paul Ross R."/>
            <person name="Yang R."/>
            <person name="Briner A.E."/>
            <person name="Felis G.E."/>
            <person name="de Vos W.M."/>
            <person name="Barrangou R."/>
            <person name="Klaenhammer T.R."/>
            <person name="Caufield P.W."/>
            <person name="Cui Y."/>
            <person name="Zhang H."/>
            <person name="O'Toole P.W."/>
        </authorList>
    </citation>
    <scope>NUCLEOTIDE SEQUENCE [LARGE SCALE GENOMIC DNA]</scope>
    <source>
        <strain evidence="1 2">DSM 14792</strain>
    </source>
</reference>
<dbReference type="InterPro" id="IPR036291">
    <property type="entry name" value="NAD(P)-bd_dom_sf"/>
</dbReference>
<evidence type="ECO:0000313" key="1">
    <source>
        <dbReference type="EMBL" id="KRN44338.1"/>
    </source>
</evidence>
<evidence type="ECO:0000313" key="2">
    <source>
        <dbReference type="Proteomes" id="UP000051639"/>
    </source>
</evidence>
<proteinExistence type="predicted"/>
<dbReference type="PATRIC" id="fig|148604.4.peg.479"/>
<gene>
    <name evidence="1" type="ORF">IV41_GL000476</name>
</gene>